<dbReference type="InterPro" id="IPR010977">
    <property type="entry name" value="Aromatic_deC"/>
</dbReference>
<evidence type="ECO:0000256" key="4">
    <source>
        <dbReference type="ARBA" id="ARBA00022898"/>
    </source>
</evidence>
<sequence>MRKRLTLDPVPLDQPVGEGALHGRLAGLIGAQGHDPAEVLRIYDEHLSRAVISCDSPRYLSLMPAAPTKAAVMFDMVVSSASVQGASWLEASGAVAAENQVLALLARLAGLPREAGGCFVSGGTAANLSALAVARETAREKRDRPTTGAPMRVAVGHQAHSSIMSALRLLDLDPLLVTEDNHRLTGPALRAALDAAERDTGPVIAVVASAGTTNAGIVDDLTGVGRIAQEHGMWFHVDGAYGAAALLAPSVRRRLAGIERADSLVVDPHKWLMAPYDCAALLYRSPELARAVHAQDAEYLDIFHAHDTVRWNPSDYAHHLSRRARGLPLWFSLAVHGTDAYARAVEAGIWLARHTADLIHQHPRLELLREPELSVVLFRRRGWSADDYRKWCADLLARQIAFVCPTRWEGQAAARLVFLHPDTTTGIVKEVLDTLE</sequence>
<evidence type="ECO:0000256" key="3">
    <source>
        <dbReference type="ARBA" id="ARBA00022793"/>
    </source>
</evidence>
<dbReference type="Pfam" id="PF00282">
    <property type="entry name" value="Pyridoxal_deC"/>
    <property type="match status" value="1"/>
</dbReference>
<reference evidence="7 8" key="1">
    <citation type="submission" date="2024-06" db="EMBL/GenBank/DDBJ databases">
        <title>The Natural Products Discovery Center: Release of the First 8490 Sequenced Strains for Exploring Actinobacteria Biosynthetic Diversity.</title>
        <authorList>
            <person name="Kalkreuter E."/>
            <person name="Kautsar S.A."/>
            <person name="Yang D."/>
            <person name="Bader C.D."/>
            <person name="Teijaro C.N."/>
            <person name="Fluegel L."/>
            <person name="Davis C.M."/>
            <person name="Simpson J.R."/>
            <person name="Lauterbach L."/>
            <person name="Steele A.D."/>
            <person name="Gui C."/>
            <person name="Meng S."/>
            <person name="Li G."/>
            <person name="Viehrig K."/>
            <person name="Ye F."/>
            <person name="Su P."/>
            <person name="Kiefer A.F."/>
            <person name="Nichols A."/>
            <person name="Cepeda A.J."/>
            <person name="Yan W."/>
            <person name="Fan B."/>
            <person name="Jiang Y."/>
            <person name="Adhikari A."/>
            <person name="Zheng C.-J."/>
            <person name="Schuster L."/>
            <person name="Cowan T.M."/>
            <person name="Smanski M.J."/>
            <person name="Chevrette M.G."/>
            <person name="De Carvalho L.P.S."/>
            <person name="Shen B."/>
        </authorList>
    </citation>
    <scope>NUCLEOTIDE SEQUENCE [LARGE SCALE GENOMIC DNA]</scope>
    <source>
        <strain evidence="7 8">NPDC047833</strain>
    </source>
</reference>
<comment type="similarity">
    <text evidence="2 6">Belongs to the group II decarboxylase family.</text>
</comment>
<comment type="cofactor">
    <cofactor evidence="1 6">
        <name>pyridoxal 5'-phosphate</name>
        <dbReference type="ChEBI" id="CHEBI:597326"/>
    </cofactor>
</comment>
<evidence type="ECO:0000313" key="8">
    <source>
        <dbReference type="Proteomes" id="UP001553843"/>
    </source>
</evidence>
<dbReference type="InterPro" id="IPR021115">
    <property type="entry name" value="Pyridoxal-P_BS"/>
</dbReference>
<proteinExistence type="inferred from homology"/>
<dbReference type="InterPro" id="IPR015422">
    <property type="entry name" value="PyrdxlP-dep_Trfase_small"/>
</dbReference>
<dbReference type="InterPro" id="IPR015424">
    <property type="entry name" value="PyrdxlP-dep_Trfase"/>
</dbReference>
<keyword evidence="4 6" id="KW-0663">Pyridoxal phosphate</keyword>
<dbReference type="SUPFAM" id="SSF53383">
    <property type="entry name" value="PLP-dependent transferases"/>
    <property type="match status" value="1"/>
</dbReference>
<dbReference type="PANTHER" id="PTHR11999:SF70">
    <property type="entry name" value="MIP05841P"/>
    <property type="match status" value="1"/>
</dbReference>
<comment type="caution">
    <text evidence="7">The sequence shown here is derived from an EMBL/GenBank/DDBJ whole genome shotgun (WGS) entry which is preliminary data.</text>
</comment>
<evidence type="ECO:0000256" key="2">
    <source>
        <dbReference type="ARBA" id="ARBA00009533"/>
    </source>
</evidence>
<dbReference type="Gene3D" id="3.90.1150.10">
    <property type="entry name" value="Aspartate Aminotransferase, domain 1"/>
    <property type="match status" value="1"/>
</dbReference>
<evidence type="ECO:0000256" key="1">
    <source>
        <dbReference type="ARBA" id="ARBA00001933"/>
    </source>
</evidence>
<evidence type="ECO:0000256" key="5">
    <source>
        <dbReference type="ARBA" id="ARBA00023239"/>
    </source>
</evidence>
<dbReference type="PROSITE" id="PS00392">
    <property type="entry name" value="DDC_GAD_HDC_YDC"/>
    <property type="match status" value="1"/>
</dbReference>
<keyword evidence="8" id="KW-1185">Reference proteome</keyword>
<evidence type="ECO:0000313" key="7">
    <source>
        <dbReference type="EMBL" id="MEW2363984.1"/>
    </source>
</evidence>
<dbReference type="InterPro" id="IPR002129">
    <property type="entry name" value="PyrdxlP-dep_de-COase"/>
</dbReference>
<protein>
    <submittedName>
        <fullName evidence="7">Pyridoxal-dependent decarboxylase</fullName>
    </submittedName>
</protein>
<dbReference type="Gene3D" id="3.40.640.10">
    <property type="entry name" value="Type I PLP-dependent aspartate aminotransferase-like (Major domain)"/>
    <property type="match status" value="1"/>
</dbReference>
<dbReference type="InterPro" id="IPR015421">
    <property type="entry name" value="PyrdxlP-dep_Trfase_major"/>
</dbReference>
<dbReference type="PANTHER" id="PTHR11999">
    <property type="entry name" value="GROUP II PYRIDOXAL-5-PHOSPHATE DECARBOXYLASE"/>
    <property type="match status" value="1"/>
</dbReference>
<evidence type="ECO:0000256" key="6">
    <source>
        <dbReference type="RuleBase" id="RU000382"/>
    </source>
</evidence>
<keyword evidence="5 6" id="KW-0456">Lyase</keyword>
<gene>
    <name evidence="7" type="ORF">AB0887_18845</name>
</gene>
<dbReference type="RefSeq" id="WP_359780207.1">
    <property type="nucleotide sequence ID" value="NZ_JBEYRR010000007.1"/>
</dbReference>
<organism evidence="7 8">
    <name type="scientific">Streptomyces huasconensis</name>
    <dbReference type="NCBI Taxonomy" id="1854574"/>
    <lineage>
        <taxon>Bacteria</taxon>
        <taxon>Bacillati</taxon>
        <taxon>Actinomycetota</taxon>
        <taxon>Actinomycetes</taxon>
        <taxon>Kitasatosporales</taxon>
        <taxon>Streptomycetaceae</taxon>
        <taxon>Streptomyces</taxon>
    </lineage>
</organism>
<keyword evidence="3" id="KW-0210">Decarboxylase</keyword>
<dbReference type="PRINTS" id="PR00800">
    <property type="entry name" value="YHDCRBOXLASE"/>
</dbReference>
<dbReference type="EMBL" id="JBEYRS010000007">
    <property type="protein sequence ID" value="MEW2363984.1"/>
    <property type="molecule type" value="Genomic_DNA"/>
</dbReference>
<dbReference type="Proteomes" id="UP001553843">
    <property type="component" value="Unassembled WGS sequence"/>
</dbReference>
<accession>A0ABV3LWZ9</accession>
<name>A0ABV3LWZ9_9ACTN</name>